<sequence>MPMRKRGSLGRKTVKSKAVEHTRTTEAPDEKRARLQADQISHSLARTSETPEQYQVRLQSQQVRQNASRAAETPEQRCLHEGQVRHRVSRAAETSIQHVARVLGLRKQRNVAITLKWKAQMHDGFMYNPRYDYESNNLFDIGRMSNVFLKRSALKWKGEIPVMCCSSGKVKLPPILKPPEPLCSLLKGETTQSKDFVKHIRLFNNMFAMTSFKSNVVLNNGWTPTFKVQGQVYHHAGPLHPANSEESKYLQIYFLGENEQVQTRLDLLYSPVDRNNVLKLQRMRHQHNSYVRSFKRAAEMMDDNTQVDYRIKISGKAPLKEHKGRFNAPSVSEVAIMIARELGDRRNIVLHSRSCSQMPLQRIQDTHRTYDRLQYPLLFVRGEDGYDFNTKGVNKATNNDYYAYHMMQRVMNSDLRGSSAIMGGATVVLAGDFRQTLPIVTRGTLEDQINACLKNSYPWHHVKKFSLTTNTRSHIQGDLFAGQFANKLLQIGDGKVPEDSSTGLIIMPCGQIVISPDELLSKMYHNIRQNFKDQDWLSHREILASRNDVVEKLNVTIQKQLPGKEYAYKSIDCILNDDEAIQYPIEFLNYT</sequence>
<evidence type="ECO:0000259" key="3">
    <source>
        <dbReference type="Pfam" id="PF05970"/>
    </source>
</evidence>
<feature type="compositionally biased region" description="Basic residues" evidence="2">
    <location>
        <begin position="1"/>
        <end position="15"/>
    </location>
</feature>
<dbReference type="InterPro" id="IPR027417">
    <property type="entry name" value="P-loop_NTPase"/>
</dbReference>
<feature type="region of interest" description="Disordered" evidence="2">
    <location>
        <begin position="1"/>
        <end position="31"/>
    </location>
</feature>
<keyword evidence="1 4" id="KW-0347">Helicase</keyword>
<dbReference type="InterPro" id="IPR010285">
    <property type="entry name" value="DNA_helicase_pif1-like_DEAD"/>
</dbReference>
<feature type="domain" description="DNA helicase Pif1-like DEAD-box helicase" evidence="3">
    <location>
        <begin position="419"/>
        <end position="500"/>
    </location>
</feature>
<keyword evidence="5" id="KW-1185">Reference proteome</keyword>
<dbReference type="EMBL" id="BMAO01036380">
    <property type="protein sequence ID" value="GFR10125.1"/>
    <property type="molecule type" value="Genomic_DNA"/>
</dbReference>
<dbReference type="SUPFAM" id="SSF52540">
    <property type="entry name" value="P-loop containing nucleoside triphosphate hydrolases"/>
    <property type="match status" value="1"/>
</dbReference>
<proteinExistence type="inferred from homology"/>
<evidence type="ECO:0000256" key="2">
    <source>
        <dbReference type="SAM" id="MobiDB-lite"/>
    </source>
</evidence>
<accession>A0A8X6IS85</accession>
<dbReference type="GO" id="GO:0006310">
    <property type="term" value="P:DNA recombination"/>
    <property type="evidence" value="ECO:0007669"/>
    <property type="project" value="UniProtKB-KW"/>
</dbReference>
<keyword evidence="1" id="KW-0378">Hydrolase</keyword>
<comment type="caution">
    <text evidence="4">The sequence shown here is derived from an EMBL/GenBank/DDBJ whole genome shotgun (WGS) entry which is preliminary data.</text>
</comment>
<organism evidence="4 5">
    <name type="scientific">Trichonephila clavata</name>
    <name type="common">Joro spider</name>
    <name type="synonym">Nephila clavata</name>
    <dbReference type="NCBI Taxonomy" id="2740835"/>
    <lineage>
        <taxon>Eukaryota</taxon>
        <taxon>Metazoa</taxon>
        <taxon>Ecdysozoa</taxon>
        <taxon>Arthropoda</taxon>
        <taxon>Chelicerata</taxon>
        <taxon>Arachnida</taxon>
        <taxon>Araneae</taxon>
        <taxon>Araneomorphae</taxon>
        <taxon>Entelegynae</taxon>
        <taxon>Araneoidea</taxon>
        <taxon>Nephilidae</taxon>
        <taxon>Trichonephila</taxon>
    </lineage>
</organism>
<dbReference type="GO" id="GO:0016787">
    <property type="term" value="F:hydrolase activity"/>
    <property type="evidence" value="ECO:0007669"/>
    <property type="project" value="UniProtKB-KW"/>
</dbReference>
<dbReference type="GO" id="GO:0000723">
    <property type="term" value="P:telomere maintenance"/>
    <property type="evidence" value="ECO:0007669"/>
    <property type="project" value="InterPro"/>
</dbReference>
<keyword evidence="1" id="KW-0234">DNA repair</keyword>
<dbReference type="AlphaFoldDB" id="A0A8X6IS85"/>
<gene>
    <name evidence="4" type="primary">pif1</name>
    <name evidence="4" type="ORF">TNCT_155711</name>
</gene>
<evidence type="ECO:0000313" key="4">
    <source>
        <dbReference type="EMBL" id="GFR10125.1"/>
    </source>
</evidence>
<dbReference type="Proteomes" id="UP000887116">
    <property type="component" value="Unassembled WGS sequence"/>
</dbReference>
<dbReference type="PANTHER" id="PTHR45786:SF74">
    <property type="entry name" value="ATP-DEPENDENT DNA HELICASE"/>
    <property type="match status" value="1"/>
</dbReference>
<comment type="similarity">
    <text evidence="1">Belongs to the helicase family.</text>
</comment>
<evidence type="ECO:0000256" key="1">
    <source>
        <dbReference type="RuleBase" id="RU363044"/>
    </source>
</evidence>
<keyword evidence="1" id="KW-0233">DNA recombination</keyword>
<keyword evidence="1" id="KW-0547">Nucleotide-binding</keyword>
<comment type="catalytic activity">
    <reaction evidence="1">
        <text>ATP + H2O = ADP + phosphate + H(+)</text>
        <dbReference type="Rhea" id="RHEA:13065"/>
        <dbReference type="ChEBI" id="CHEBI:15377"/>
        <dbReference type="ChEBI" id="CHEBI:15378"/>
        <dbReference type="ChEBI" id="CHEBI:30616"/>
        <dbReference type="ChEBI" id="CHEBI:43474"/>
        <dbReference type="ChEBI" id="CHEBI:456216"/>
        <dbReference type="EC" id="5.6.2.3"/>
    </reaction>
</comment>
<name>A0A8X6IS85_TRICU</name>
<dbReference type="OrthoDB" id="8040188at2759"/>
<comment type="cofactor">
    <cofactor evidence="1">
        <name>Mg(2+)</name>
        <dbReference type="ChEBI" id="CHEBI:18420"/>
    </cofactor>
</comment>
<evidence type="ECO:0000313" key="5">
    <source>
        <dbReference type="Proteomes" id="UP000887116"/>
    </source>
</evidence>
<dbReference type="Pfam" id="PF05970">
    <property type="entry name" value="PIF1"/>
    <property type="match status" value="1"/>
</dbReference>
<keyword evidence="1" id="KW-0227">DNA damage</keyword>
<protein>
    <recommendedName>
        <fullName evidence="1">ATP-dependent DNA helicase</fullName>
        <ecNumber evidence="1">5.6.2.3</ecNumber>
    </recommendedName>
</protein>
<reference evidence="4" key="1">
    <citation type="submission" date="2020-07" db="EMBL/GenBank/DDBJ databases">
        <title>Multicomponent nature underlies the extraordinary mechanical properties of spider dragline silk.</title>
        <authorList>
            <person name="Kono N."/>
            <person name="Nakamura H."/>
            <person name="Mori M."/>
            <person name="Yoshida Y."/>
            <person name="Ohtoshi R."/>
            <person name="Malay A.D."/>
            <person name="Moran D.A.P."/>
            <person name="Tomita M."/>
            <person name="Numata K."/>
            <person name="Arakawa K."/>
        </authorList>
    </citation>
    <scope>NUCLEOTIDE SEQUENCE</scope>
</reference>
<keyword evidence="1" id="KW-0067">ATP-binding</keyword>
<dbReference type="GO" id="GO:0005524">
    <property type="term" value="F:ATP binding"/>
    <property type="evidence" value="ECO:0007669"/>
    <property type="project" value="UniProtKB-KW"/>
</dbReference>
<feature type="compositionally biased region" description="Basic and acidic residues" evidence="2">
    <location>
        <begin position="17"/>
        <end position="31"/>
    </location>
</feature>
<dbReference type="GO" id="GO:0043139">
    <property type="term" value="F:5'-3' DNA helicase activity"/>
    <property type="evidence" value="ECO:0007669"/>
    <property type="project" value="UniProtKB-EC"/>
</dbReference>
<dbReference type="EC" id="5.6.2.3" evidence="1"/>
<dbReference type="PANTHER" id="PTHR45786">
    <property type="entry name" value="DNA BINDING PROTEIN-LIKE"/>
    <property type="match status" value="1"/>
</dbReference>
<dbReference type="GO" id="GO:0006281">
    <property type="term" value="P:DNA repair"/>
    <property type="evidence" value="ECO:0007669"/>
    <property type="project" value="UniProtKB-KW"/>
</dbReference>